<keyword evidence="2 6" id="KW-0812">Transmembrane</keyword>
<dbReference type="STRING" id="569365.A0A0D2C0X0"/>
<protein>
    <recommendedName>
        <fullName evidence="7">Major facilitator superfamily (MFS) profile domain-containing protein</fullName>
    </recommendedName>
</protein>
<feature type="transmembrane region" description="Helical" evidence="6">
    <location>
        <begin position="120"/>
        <end position="141"/>
    </location>
</feature>
<keyword evidence="3 6" id="KW-1133">Transmembrane helix</keyword>
<dbReference type="Gene3D" id="1.20.1250.20">
    <property type="entry name" value="MFS general substrate transporter like domains"/>
    <property type="match status" value="1"/>
</dbReference>
<dbReference type="AlphaFoldDB" id="A0A0D2C0X0"/>
<feature type="transmembrane region" description="Helical" evidence="6">
    <location>
        <begin position="212"/>
        <end position="231"/>
    </location>
</feature>
<feature type="transmembrane region" description="Helical" evidence="6">
    <location>
        <begin position="320"/>
        <end position="341"/>
    </location>
</feature>
<feature type="transmembrane region" description="Helical" evidence="6">
    <location>
        <begin position="237"/>
        <end position="258"/>
    </location>
</feature>
<dbReference type="InterPro" id="IPR036259">
    <property type="entry name" value="MFS_trans_sf"/>
</dbReference>
<dbReference type="InterPro" id="IPR011701">
    <property type="entry name" value="MFS"/>
</dbReference>
<feature type="transmembrane region" description="Helical" evidence="6">
    <location>
        <begin position="425"/>
        <end position="447"/>
    </location>
</feature>
<gene>
    <name evidence="8" type="ORF">PV07_09847</name>
</gene>
<dbReference type="InterPro" id="IPR020846">
    <property type="entry name" value="MFS_dom"/>
</dbReference>
<dbReference type="GO" id="GO:0022857">
    <property type="term" value="F:transmembrane transporter activity"/>
    <property type="evidence" value="ECO:0007669"/>
    <property type="project" value="InterPro"/>
</dbReference>
<evidence type="ECO:0000256" key="6">
    <source>
        <dbReference type="SAM" id="Phobius"/>
    </source>
</evidence>
<sequence>MEPKSETQEKPEIAKVEVEVSAAGHGHGHGHGHAHTHHTQIGASHLYKEDAEGNVIGRVLIPRPTNDPNDPLTWAAWRKHIAFGTVCFYVLLSNFGLSAMTPGLTLVIEDFGITPTQASYLVTLQILVLGVGNLFWIPLSLKIGKRPVMVISSGLFFVATIWSAVSKSYGSLLGSRIISGWCASASEAMGPAVVADLYFLHERATLTGTYTFMIGGGSALGGIFGGLVVNANSDWHWIFWMCAILTGVCFLLIVLFCAETNFIRPEDTEGLDNGQQELVTEMIRTKYHFGRSLKLWGWYDRETSLWLYFWRPLALLPYPAVFWASVCYGVTLGWVVFQLTANALYFPQLYHFSALGVGNLYAANVIGALLGCIYAGPFCDWLIANITKRHGGYFKPEYRLYLMIMPFLLGPLGLLLWGFGLQNQLHWSVAAAGSGISYAVLCAVPNIGMTYVVDSYRPVAGEAMTSLTAFKNTFAFGISFAVYPWLAKDGPGKVAGYQTLIEGVLFAFTIPLFVYGERLRRWSSHFDV</sequence>
<evidence type="ECO:0000256" key="5">
    <source>
        <dbReference type="SAM" id="MobiDB-lite"/>
    </source>
</evidence>
<feature type="transmembrane region" description="Helical" evidence="6">
    <location>
        <begin position="459"/>
        <end position="483"/>
    </location>
</feature>
<feature type="transmembrane region" description="Helical" evidence="6">
    <location>
        <begin position="361"/>
        <end position="386"/>
    </location>
</feature>
<name>A0A0D2C0X0_9EURO</name>
<dbReference type="SUPFAM" id="SSF103473">
    <property type="entry name" value="MFS general substrate transporter"/>
    <property type="match status" value="1"/>
</dbReference>
<evidence type="ECO:0000259" key="7">
    <source>
        <dbReference type="PROSITE" id="PS50850"/>
    </source>
</evidence>
<evidence type="ECO:0000256" key="4">
    <source>
        <dbReference type="ARBA" id="ARBA00023136"/>
    </source>
</evidence>
<feature type="transmembrane region" description="Helical" evidence="6">
    <location>
        <begin position="495"/>
        <end position="515"/>
    </location>
</feature>
<evidence type="ECO:0000313" key="9">
    <source>
        <dbReference type="Proteomes" id="UP000054466"/>
    </source>
</evidence>
<dbReference type="GO" id="GO:0005886">
    <property type="term" value="C:plasma membrane"/>
    <property type="evidence" value="ECO:0007669"/>
    <property type="project" value="TreeGrafter"/>
</dbReference>
<evidence type="ECO:0000256" key="3">
    <source>
        <dbReference type="ARBA" id="ARBA00022989"/>
    </source>
</evidence>
<dbReference type="RefSeq" id="XP_016244331.1">
    <property type="nucleotide sequence ID" value="XM_016397140.1"/>
</dbReference>
<dbReference type="Proteomes" id="UP000054466">
    <property type="component" value="Unassembled WGS sequence"/>
</dbReference>
<dbReference type="VEuPathDB" id="FungiDB:PV07_09847"/>
<accession>A0A0D2C0X0</accession>
<evidence type="ECO:0000256" key="2">
    <source>
        <dbReference type="ARBA" id="ARBA00022692"/>
    </source>
</evidence>
<dbReference type="Pfam" id="PF07690">
    <property type="entry name" value="MFS_1"/>
    <property type="match status" value="1"/>
</dbReference>
<feature type="transmembrane region" description="Helical" evidence="6">
    <location>
        <begin position="81"/>
        <end position="100"/>
    </location>
</feature>
<feature type="domain" description="Major facilitator superfamily (MFS) profile" evidence="7">
    <location>
        <begin position="82"/>
        <end position="528"/>
    </location>
</feature>
<dbReference type="HOGENOM" id="CLU_008455_13_6_1"/>
<proteinExistence type="predicted"/>
<dbReference type="PROSITE" id="PS50850">
    <property type="entry name" value="MFS"/>
    <property type="match status" value="1"/>
</dbReference>
<feature type="transmembrane region" description="Helical" evidence="6">
    <location>
        <begin position="398"/>
        <end position="419"/>
    </location>
</feature>
<evidence type="ECO:0000313" key="8">
    <source>
        <dbReference type="EMBL" id="KIW24115.1"/>
    </source>
</evidence>
<keyword evidence="4 6" id="KW-0472">Membrane</keyword>
<feature type="compositionally biased region" description="Basic residues" evidence="5">
    <location>
        <begin position="26"/>
        <end position="38"/>
    </location>
</feature>
<comment type="subcellular location">
    <subcellularLocation>
        <location evidence="1">Membrane</location>
        <topology evidence="1">Multi-pass membrane protein</topology>
    </subcellularLocation>
</comment>
<feature type="transmembrane region" description="Helical" evidence="6">
    <location>
        <begin position="148"/>
        <end position="165"/>
    </location>
</feature>
<dbReference type="OrthoDB" id="5215911at2759"/>
<dbReference type="PANTHER" id="PTHR23502:SF34">
    <property type="entry name" value="PROTEIN HOL1"/>
    <property type="match status" value="1"/>
</dbReference>
<dbReference type="GeneID" id="27349041"/>
<reference evidence="8 9" key="1">
    <citation type="submission" date="2015-01" db="EMBL/GenBank/DDBJ databases">
        <title>The Genome Sequence of Cladophialophora immunda CBS83496.</title>
        <authorList>
            <consortium name="The Broad Institute Genomics Platform"/>
            <person name="Cuomo C."/>
            <person name="de Hoog S."/>
            <person name="Gorbushina A."/>
            <person name="Stielow B."/>
            <person name="Teixiera M."/>
            <person name="Abouelleil A."/>
            <person name="Chapman S.B."/>
            <person name="Priest M."/>
            <person name="Young S.K."/>
            <person name="Wortman J."/>
            <person name="Nusbaum C."/>
            <person name="Birren B."/>
        </authorList>
    </citation>
    <scope>NUCLEOTIDE SEQUENCE [LARGE SCALE GENOMIC DNA]</scope>
    <source>
        <strain evidence="8 9">CBS 83496</strain>
    </source>
</reference>
<keyword evidence="9" id="KW-1185">Reference proteome</keyword>
<organism evidence="8 9">
    <name type="scientific">Cladophialophora immunda</name>
    <dbReference type="NCBI Taxonomy" id="569365"/>
    <lineage>
        <taxon>Eukaryota</taxon>
        <taxon>Fungi</taxon>
        <taxon>Dikarya</taxon>
        <taxon>Ascomycota</taxon>
        <taxon>Pezizomycotina</taxon>
        <taxon>Eurotiomycetes</taxon>
        <taxon>Chaetothyriomycetidae</taxon>
        <taxon>Chaetothyriales</taxon>
        <taxon>Herpotrichiellaceae</taxon>
        <taxon>Cladophialophora</taxon>
    </lineage>
</organism>
<dbReference type="EMBL" id="KN847045">
    <property type="protein sequence ID" value="KIW24115.1"/>
    <property type="molecule type" value="Genomic_DNA"/>
</dbReference>
<evidence type="ECO:0000256" key="1">
    <source>
        <dbReference type="ARBA" id="ARBA00004141"/>
    </source>
</evidence>
<feature type="region of interest" description="Disordered" evidence="5">
    <location>
        <begin position="23"/>
        <end position="42"/>
    </location>
</feature>
<dbReference type="PANTHER" id="PTHR23502">
    <property type="entry name" value="MAJOR FACILITATOR SUPERFAMILY"/>
    <property type="match status" value="1"/>
</dbReference>